<organism evidence="1">
    <name type="scientific">Lamprotornis superbus</name>
    <dbReference type="NCBI Taxonomy" id="245042"/>
    <lineage>
        <taxon>Eukaryota</taxon>
        <taxon>Metazoa</taxon>
        <taxon>Chordata</taxon>
        <taxon>Craniata</taxon>
        <taxon>Vertebrata</taxon>
        <taxon>Euteleostomi</taxon>
        <taxon>Archelosauria</taxon>
        <taxon>Archosauria</taxon>
        <taxon>Dinosauria</taxon>
        <taxon>Saurischia</taxon>
        <taxon>Theropoda</taxon>
        <taxon>Coelurosauria</taxon>
        <taxon>Aves</taxon>
        <taxon>Neognathae</taxon>
        <taxon>Neoaves</taxon>
        <taxon>Telluraves</taxon>
        <taxon>Australaves</taxon>
        <taxon>Passeriformes</taxon>
        <taxon>Sturnidae</taxon>
        <taxon>Lamprotornis</taxon>
    </lineage>
</organism>
<name>A0A835NT43_9PASS</name>
<sequence>MAKMMSLAKLIYKRRASTWGVSTGLRVSLPSDSAAVTLNIPSVKAAGIEFCILVPANAFLSTLFVSERLASVSFLLVLGASSCLGMSSVLALYQQPRRDGERPRIAIKMARLESFGFPWEREIAGVSSPSSDARGLSVSSELPNPICVLDRHNKNKIRQQSQRHPPADFVPPESHLEAPEEEIAASRSIVGPESLLGCWRQQGGCGVTQGSCVLPALLGFPVSSRRAVGSQLRLFWCEINVKLEVVLNLGSSVEVNASLWLWLALPVGGGRNAMAKLPRTFPRPECSCLLAGGLAKPQFDGSSLSRNAAHTYPEHKVPLPECLTTCSSQDGFLQPFFLPQVSSSIVDVSTGIPCQGQEESSHPLQHPAHLLSGPSLAFLHRALNNTSTLMTLHIFKYSSEALMQWSEGLKSLNHNSTVSEMLDFFLIGKIKKYLAQNDYGKIFYRGSWLGWKLIWRRGVGELLKNKLFCKGNCLSPESDKGKGHGEIVLMRLHRYLSPGDSDAQWQLSVPSRWPVCMEYPDWETCPEPRVGCSIGALLGQVSWRSPIGKLRATEGVWAQGEFWEELDPPLQLENPGPSTA</sequence>
<evidence type="ECO:0000313" key="2">
    <source>
        <dbReference type="EMBL" id="KAI1235992.1"/>
    </source>
</evidence>
<accession>A0A835NT43</accession>
<comment type="caution">
    <text evidence="1">The sequence shown here is derived from an EMBL/GenBank/DDBJ whole genome shotgun (WGS) entry which is preliminary data.</text>
</comment>
<dbReference type="Proteomes" id="UP000618051">
    <property type="component" value="Unassembled WGS sequence"/>
</dbReference>
<evidence type="ECO:0000313" key="3">
    <source>
        <dbReference type="Proteomes" id="UP000618051"/>
    </source>
</evidence>
<keyword evidence="3" id="KW-1185">Reference proteome</keyword>
<reference evidence="2" key="3">
    <citation type="submission" date="2022-01" db="EMBL/GenBank/DDBJ databases">
        <authorList>
            <person name="Rubenstein D.R."/>
        </authorList>
    </citation>
    <scope>NUCLEOTIDE SEQUENCE</scope>
    <source>
        <strain evidence="2">SS15</strain>
        <tissue evidence="2">Liver</tissue>
    </source>
</reference>
<reference evidence="2 3" key="2">
    <citation type="journal article" date="2021" name="J. Hered.">
        <title>Feather Gene Expression Elucidates the Developmental Basis of Plumage Iridescence in African Starlings.</title>
        <authorList>
            <person name="Rubenstein D.R."/>
            <person name="Corvelo A."/>
            <person name="MacManes M.D."/>
            <person name="Maia R."/>
            <person name="Narzisi G."/>
            <person name="Rousaki A."/>
            <person name="Vandenabeele P."/>
            <person name="Shawkey M.D."/>
            <person name="Solomon J."/>
        </authorList>
    </citation>
    <scope>NUCLEOTIDE SEQUENCE [LARGE SCALE GENOMIC DNA]</scope>
    <source>
        <strain evidence="2">SS15</strain>
    </source>
</reference>
<gene>
    <name evidence="2" type="ORF">IHE44_0002086</name>
    <name evidence="1" type="ORF">IHE44_011201</name>
</gene>
<protein>
    <submittedName>
        <fullName evidence="1">Uncharacterized protein</fullName>
    </submittedName>
</protein>
<proteinExistence type="predicted"/>
<dbReference type="EMBL" id="JADDUC020000011">
    <property type="protein sequence ID" value="KAI1235992.1"/>
    <property type="molecule type" value="Genomic_DNA"/>
</dbReference>
<reference evidence="1" key="1">
    <citation type="submission" date="2020-10" db="EMBL/GenBank/DDBJ databases">
        <title>Feather gene expression reveals the developmental basis of iridescence in African starlings.</title>
        <authorList>
            <person name="Rubenstein D.R."/>
        </authorList>
    </citation>
    <scope>NUCLEOTIDE SEQUENCE</scope>
    <source>
        <strain evidence="1">SS15</strain>
        <tissue evidence="1">Liver</tissue>
    </source>
</reference>
<dbReference type="EMBL" id="JADDUC010000051">
    <property type="protein sequence ID" value="KAG0121347.1"/>
    <property type="molecule type" value="Genomic_DNA"/>
</dbReference>
<evidence type="ECO:0000313" key="1">
    <source>
        <dbReference type="EMBL" id="KAG0121347.1"/>
    </source>
</evidence>
<dbReference type="AlphaFoldDB" id="A0A835NT43"/>